<comment type="caution">
    <text evidence="3">The sequence shown here is derived from an EMBL/GenBank/DDBJ whole genome shotgun (WGS) entry which is preliminary data.</text>
</comment>
<dbReference type="GO" id="GO:0005524">
    <property type="term" value="F:ATP binding"/>
    <property type="evidence" value="ECO:0007669"/>
    <property type="project" value="UniProtKB-UniRule"/>
</dbReference>
<gene>
    <name evidence="3" type="ORF">GCM10011531_04900</name>
</gene>
<dbReference type="GO" id="GO:0046872">
    <property type="term" value="F:metal ion binding"/>
    <property type="evidence" value="ECO:0007669"/>
    <property type="project" value="InterPro"/>
</dbReference>
<sequence>MTMNVLIPDGNSTWALSVINCLAEQSDIRLFVLSNKKRTATKFSRYTDYYKFYPKADDTSWINIINKEIEDNNIDIVVPIAEAEIGFFIKNIKLISSKAKLISLPNWTSFDIAINKRKLGDFSVENNIPYPNSLFIKDLDSLVNNNDVVNFPVLLKPLKQKGGDGIIKFNSKVNLQSYISENPSEEGYFIQEYINGYDIDCSVLCLNGEILTHTIQKGYLPGHSPYAPHLGVTFVENDDVFRIVEHLMKTLNWSGVAHIDLRFDNKTKTYYVLEINARFWGSVEASKFAGVNFPLLVCELAKNNNIETKAYKHIDYMRFKGVLKYIKKHPSFIFNLNFILNNTETKSVLTDPTPTLYKFIEWSKRHLF</sequence>
<dbReference type="RefSeq" id="WP_188604748.1">
    <property type="nucleotide sequence ID" value="NZ_BMIC01000001.1"/>
</dbReference>
<dbReference type="Proteomes" id="UP000598120">
    <property type="component" value="Unassembled WGS sequence"/>
</dbReference>
<dbReference type="Pfam" id="PF15632">
    <property type="entry name" value="ATPgrasp_Ter"/>
    <property type="match status" value="1"/>
</dbReference>
<proteinExistence type="predicted"/>
<keyword evidence="1" id="KW-0067">ATP-binding</keyword>
<dbReference type="AlphaFoldDB" id="A0A8J2X942"/>
<feature type="domain" description="ATP-grasp" evidence="2">
    <location>
        <begin position="120"/>
        <end position="302"/>
    </location>
</feature>
<organism evidence="3 4">
    <name type="scientific">Aquaticitalea lipolytica</name>
    <dbReference type="NCBI Taxonomy" id="1247562"/>
    <lineage>
        <taxon>Bacteria</taxon>
        <taxon>Pseudomonadati</taxon>
        <taxon>Bacteroidota</taxon>
        <taxon>Flavobacteriia</taxon>
        <taxon>Flavobacteriales</taxon>
        <taxon>Flavobacteriaceae</taxon>
        <taxon>Aquaticitalea</taxon>
    </lineage>
</organism>
<dbReference type="EMBL" id="BMIC01000001">
    <property type="protein sequence ID" value="GFZ78372.1"/>
    <property type="molecule type" value="Genomic_DNA"/>
</dbReference>
<name>A0A8J2X942_9FLAO</name>
<evidence type="ECO:0000313" key="4">
    <source>
        <dbReference type="Proteomes" id="UP000598120"/>
    </source>
</evidence>
<protein>
    <recommendedName>
        <fullName evidence="2">ATP-grasp domain-containing protein</fullName>
    </recommendedName>
</protein>
<reference evidence="3 4" key="1">
    <citation type="journal article" date="2014" name="Int. J. Syst. Evol. Microbiol.">
        <title>Complete genome sequence of Corynebacterium casei LMG S-19264T (=DSM 44701T), isolated from a smear-ripened cheese.</title>
        <authorList>
            <consortium name="US DOE Joint Genome Institute (JGI-PGF)"/>
            <person name="Walter F."/>
            <person name="Albersmeier A."/>
            <person name="Kalinowski J."/>
            <person name="Ruckert C."/>
        </authorList>
    </citation>
    <scope>NUCLEOTIDE SEQUENCE [LARGE SCALE GENOMIC DNA]</scope>
    <source>
        <strain evidence="3 4">CGMCC 1.15295</strain>
    </source>
</reference>
<dbReference type="InterPro" id="IPR011761">
    <property type="entry name" value="ATP-grasp"/>
</dbReference>
<dbReference type="PROSITE" id="PS50975">
    <property type="entry name" value="ATP_GRASP"/>
    <property type="match status" value="1"/>
</dbReference>
<keyword evidence="4" id="KW-1185">Reference proteome</keyword>
<dbReference type="Gene3D" id="3.40.50.20">
    <property type="match status" value="1"/>
</dbReference>
<evidence type="ECO:0000313" key="3">
    <source>
        <dbReference type="EMBL" id="GFZ78372.1"/>
    </source>
</evidence>
<evidence type="ECO:0000256" key="1">
    <source>
        <dbReference type="PROSITE-ProRule" id="PRU00409"/>
    </source>
</evidence>
<dbReference type="SUPFAM" id="SSF56059">
    <property type="entry name" value="Glutathione synthetase ATP-binding domain-like"/>
    <property type="match status" value="1"/>
</dbReference>
<dbReference type="Gene3D" id="3.30.470.20">
    <property type="entry name" value="ATP-grasp fold, B domain"/>
    <property type="match status" value="1"/>
</dbReference>
<dbReference type="Gene3D" id="3.30.1490.20">
    <property type="entry name" value="ATP-grasp fold, A domain"/>
    <property type="match status" value="1"/>
</dbReference>
<keyword evidence="1" id="KW-0547">Nucleotide-binding</keyword>
<evidence type="ECO:0000259" key="2">
    <source>
        <dbReference type="PROSITE" id="PS50975"/>
    </source>
</evidence>
<accession>A0A8J2X942</accession>
<dbReference type="InterPro" id="IPR013815">
    <property type="entry name" value="ATP_grasp_subdomain_1"/>
</dbReference>